<dbReference type="EMBL" id="GGEC01047359">
    <property type="protein sequence ID" value="MBX27843.1"/>
    <property type="molecule type" value="Transcribed_RNA"/>
</dbReference>
<accession>A0A2P2MC97</accession>
<keyword evidence="1" id="KW-1133">Transmembrane helix</keyword>
<organism evidence="2">
    <name type="scientific">Rhizophora mucronata</name>
    <name type="common">Asiatic mangrove</name>
    <dbReference type="NCBI Taxonomy" id="61149"/>
    <lineage>
        <taxon>Eukaryota</taxon>
        <taxon>Viridiplantae</taxon>
        <taxon>Streptophyta</taxon>
        <taxon>Embryophyta</taxon>
        <taxon>Tracheophyta</taxon>
        <taxon>Spermatophyta</taxon>
        <taxon>Magnoliopsida</taxon>
        <taxon>eudicotyledons</taxon>
        <taxon>Gunneridae</taxon>
        <taxon>Pentapetalae</taxon>
        <taxon>rosids</taxon>
        <taxon>fabids</taxon>
        <taxon>Malpighiales</taxon>
        <taxon>Rhizophoraceae</taxon>
        <taxon>Rhizophora</taxon>
    </lineage>
</organism>
<feature type="transmembrane region" description="Helical" evidence="1">
    <location>
        <begin position="7"/>
        <end position="25"/>
    </location>
</feature>
<keyword evidence="1" id="KW-0472">Membrane</keyword>
<protein>
    <submittedName>
        <fullName evidence="2">Uncharacterized protein</fullName>
    </submittedName>
</protein>
<evidence type="ECO:0000256" key="1">
    <source>
        <dbReference type="SAM" id="Phobius"/>
    </source>
</evidence>
<sequence>MKDFCKLRLYGCAICVIPLTCIIYRCHFTFIQPNMKILHLFYSNQLLGLSMLLRRCTMIG</sequence>
<proteinExistence type="predicted"/>
<reference evidence="2" key="1">
    <citation type="submission" date="2018-02" db="EMBL/GenBank/DDBJ databases">
        <title>Rhizophora mucronata_Transcriptome.</title>
        <authorList>
            <person name="Meera S.P."/>
            <person name="Sreeshan A."/>
            <person name="Augustine A."/>
        </authorList>
    </citation>
    <scope>NUCLEOTIDE SEQUENCE</scope>
    <source>
        <tissue evidence="2">Leaf</tissue>
    </source>
</reference>
<dbReference type="AlphaFoldDB" id="A0A2P2MC97"/>
<evidence type="ECO:0000313" key="2">
    <source>
        <dbReference type="EMBL" id="MBX27843.1"/>
    </source>
</evidence>
<name>A0A2P2MC97_RHIMU</name>
<keyword evidence="1" id="KW-0812">Transmembrane</keyword>